<dbReference type="InterPro" id="IPR036388">
    <property type="entry name" value="WH-like_DNA-bd_sf"/>
</dbReference>
<accession>A0A150WCD2</accession>
<comment type="similarity">
    <text evidence="2">Belongs to the MGMT family.</text>
</comment>
<dbReference type="GO" id="GO:0003908">
    <property type="term" value="F:methylated-DNA-[protein]-cysteine S-methyltransferase activity"/>
    <property type="evidence" value="ECO:0007669"/>
    <property type="project" value="UniProtKB-EC"/>
</dbReference>
<evidence type="ECO:0000256" key="7">
    <source>
        <dbReference type="ARBA" id="ARBA00023204"/>
    </source>
</evidence>
<evidence type="ECO:0000256" key="8">
    <source>
        <dbReference type="ARBA" id="ARBA00049348"/>
    </source>
</evidence>
<dbReference type="NCBIfam" id="TIGR00589">
    <property type="entry name" value="ogt"/>
    <property type="match status" value="1"/>
</dbReference>
<dbReference type="PROSITE" id="PS00374">
    <property type="entry name" value="MGMT"/>
    <property type="match status" value="1"/>
</dbReference>
<evidence type="ECO:0000313" key="10">
    <source>
        <dbReference type="EMBL" id="KYG60518.1"/>
    </source>
</evidence>
<dbReference type="GO" id="GO:0006281">
    <property type="term" value="P:DNA repair"/>
    <property type="evidence" value="ECO:0007669"/>
    <property type="project" value="UniProtKB-KW"/>
</dbReference>
<evidence type="ECO:0000256" key="1">
    <source>
        <dbReference type="ARBA" id="ARBA00001286"/>
    </source>
</evidence>
<evidence type="ECO:0000256" key="5">
    <source>
        <dbReference type="ARBA" id="ARBA00022679"/>
    </source>
</evidence>
<feature type="domain" description="Methylated-DNA-[protein]-cysteine S-methyltransferase DNA binding" evidence="9">
    <location>
        <begin position="82"/>
        <end position="162"/>
    </location>
</feature>
<evidence type="ECO:0000259" key="9">
    <source>
        <dbReference type="Pfam" id="PF01035"/>
    </source>
</evidence>
<reference evidence="12 13" key="1">
    <citation type="submission" date="2016-03" db="EMBL/GenBank/DDBJ databases">
        <authorList>
            <person name="Ploux O."/>
        </authorList>
    </citation>
    <scope>NUCLEOTIDE SEQUENCE [LARGE SCALE GENOMIC DNA]</scope>
    <source>
        <strain evidence="10 12">BER2</strain>
        <strain evidence="11 13">EC13</strain>
    </source>
</reference>
<dbReference type="AlphaFoldDB" id="A0A150WCD2"/>
<evidence type="ECO:0000313" key="12">
    <source>
        <dbReference type="Proteomes" id="UP000075391"/>
    </source>
</evidence>
<evidence type="ECO:0000313" key="13">
    <source>
        <dbReference type="Proteomes" id="UP000075799"/>
    </source>
</evidence>
<protein>
    <recommendedName>
        <fullName evidence="3">methylated-DNA--[protein]-cysteine S-methyltransferase</fullName>
        <ecNumber evidence="3">2.1.1.63</ecNumber>
    </recommendedName>
</protein>
<dbReference type="SUPFAM" id="SSF46767">
    <property type="entry name" value="Methylated DNA-protein cysteine methyltransferase, C-terminal domain"/>
    <property type="match status" value="1"/>
</dbReference>
<name>A0A150WCD2_BDEBC</name>
<keyword evidence="7" id="KW-0234">DNA repair</keyword>
<dbReference type="PANTHER" id="PTHR10815">
    <property type="entry name" value="METHYLATED-DNA--PROTEIN-CYSTEINE METHYLTRANSFERASE"/>
    <property type="match status" value="1"/>
</dbReference>
<dbReference type="EMBL" id="LUKD01000001">
    <property type="protein sequence ID" value="KYG69286.1"/>
    <property type="molecule type" value="Genomic_DNA"/>
</dbReference>
<dbReference type="PANTHER" id="PTHR10815:SF13">
    <property type="entry name" value="METHYLATED-DNA--PROTEIN-CYSTEINE METHYLTRANSFERASE"/>
    <property type="match status" value="1"/>
</dbReference>
<dbReference type="InterPro" id="IPR014048">
    <property type="entry name" value="MethylDNA_cys_MeTrfase_DNA-bd"/>
</dbReference>
<dbReference type="EC" id="2.1.1.63" evidence="3"/>
<keyword evidence="6" id="KW-0227">DNA damage</keyword>
<evidence type="ECO:0000256" key="3">
    <source>
        <dbReference type="ARBA" id="ARBA00011918"/>
    </source>
</evidence>
<dbReference type="Pfam" id="PF01035">
    <property type="entry name" value="DNA_binding_1"/>
    <property type="match status" value="1"/>
</dbReference>
<evidence type="ECO:0000313" key="11">
    <source>
        <dbReference type="EMBL" id="KYG69286.1"/>
    </source>
</evidence>
<keyword evidence="5 10" id="KW-0808">Transferase</keyword>
<dbReference type="CDD" id="cd06445">
    <property type="entry name" value="ATase"/>
    <property type="match status" value="1"/>
</dbReference>
<keyword evidence="4 10" id="KW-0489">Methyltransferase</keyword>
<dbReference type="Gene3D" id="1.10.10.10">
    <property type="entry name" value="Winged helix-like DNA-binding domain superfamily/Winged helix DNA-binding domain"/>
    <property type="match status" value="1"/>
</dbReference>
<organism evidence="10 12">
    <name type="scientific">Bdellovibrio bacteriovorus</name>
    <dbReference type="NCBI Taxonomy" id="959"/>
    <lineage>
        <taxon>Bacteria</taxon>
        <taxon>Pseudomonadati</taxon>
        <taxon>Bdellovibrionota</taxon>
        <taxon>Bdellovibrionia</taxon>
        <taxon>Bdellovibrionales</taxon>
        <taxon>Pseudobdellovibrionaceae</taxon>
        <taxon>Bdellovibrio</taxon>
    </lineage>
</organism>
<dbReference type="EMBL" id="LUKF01000019">
    <property type="protein sequence ID" value="KYG60518.1"/>
    <property type="molecule type" value="Genomic_DNA"/>
</dbReference>
<dbReference type="InterPro" id="IPR001497">
    <property type="entry name" value="MethylDNA_cys_MeTrfase_AS"/>
</dbReference>
<comment type="catalytic activity">
    <reaction evidence="8">
        <text>a 6-O-methyl-2'-deoxyguanosine in DNA + L-cysteinyl-[protein] = S-methyl-L-cysteinyl-[protein] + a 2'-deoxyguanosine in DNA</text>
        <dbReference type="Rhea" id="RHEA:24000"/>
        <dbReference type="Rhea" id="RHEA-COMP:10131"/>
        <dbReference type="Rhea" id="RHEA-COMP:10132"/>
        <dbReference type="Rhea" id="RHEA-COMP:11367"/>
        <dbReference type="Rhea" id="RHEA-COMP:11368"/>
        <dbReference type="ChEBI" id="CHEBI:29950"/>
        <dbReference type="ChEBI" id="CHEBI:82612"/>
        <dbReference type="ChEBI" id="CHEBI:85445"/>
        <dbReference type="ChEBI" id="CHEBI:85448"/>
        <dbReference type="EC" id="2.1.1.63"/>
    </reaction>
</comment>
<dbReference type="RefSeq" id="WP_063206183.1">
    <property type="nucleotide sequence ID" value="NZ_CP168967.1"/>
</dbReference>
<proteinExistence type="inferred from homology"/>
<evidence type="ECO:0000256" key="2">
    <source>
        <dbReference type="ARBA" id="ARBA00008711"/>
    </source>
</evidence>
<dbReference type="InterPro" id="IPR036217">
    <property type="entry name" value="MethylDNA_cys_MeTrfase_DNAb"/>
</dbReference>
<dbReference type="Proteomes" id="UP000075799">
    <property type="component" value="Unassembled WGS sequence"/>
</dbReference>
<evidence type="ECO:0000256" key="4">
    <source>
        <dbReference type="ARBA" id="ARBA00022603"/>
    </source>
</evidence>
<dbReference type="GO" id="GO:0032259">
    <property type="term" value="P:methylation"/>
    <property type="evidence" value="ECO:0007669"/>
    <property type="project" value="UniProtKB-KW"/>
</dbReference>
<comment type="catalytic activity">
    <reaction evidence="1">
        <text>a 4-O-methyl-thymidine in DNA + L-cysteinyl-[protein] = a thymidine in DNA + S-methyl-L-cysteinyl-[protein]</text>
        <dbReference type="Rhea" id="RHEA:53428"/>
        <dbReference type="Rhea" id="RHEA-COMP:10131"/>
        <dbReference type="Rhea" id="RHEA-COMP:10132"/>
        <dbReference type="Rhea" id="RHEA-COMP:13555"/>
        <dbReference type="Rhea" id="RHEA-COMP:13556"/>
        <dbReference type="ChEBI" id="CHEBI:29950"/>
        <dbReference type="ChEBI" id="CHEBI:82612"/>
        <dbReference type="ChEBI" id="CHEBI:137386"/>
        <dbReference type="ChEBI" id="CHEBI:137387"/>
        <dbReference type="EC" id="2.1.1.63"/>
    </reaction>
</comment>
<comment type="caution">
    <text evidence="10">The sequence shown here is derived from an EMBL/GenBank/DDBJ whole genome shotgun (WGS) entry which is preliminary data.</text>
</comment>
<dbReference type="Proteomes" id="UP000075391">
    <property type="component" value="Unassembled WGS sequence"/>
</dbReference>
<sequence length="163" mass="18617">MGDLEFRVYKVASEFGEWLAAFDGSELIFLGSYALGKKKVEGDLADFFHEHYHFHVGSFTPVKWSKGNFWNGKHKIKLQGTEFQVRVWLELLKIPYGKTWTYSELAKKLRKPSAVRAIASAVAKNPVCYWIPCHRVVGKNANKLKYHWGPELKAELLSSEGAL</sequence>
<dbReference type="OrthoDB" id="5292414at2"/>
<gene>
    <name evidence="10" type="ORF">AZI85_10890</name>
    <name evidence="11" type="ORF">AZI87_08790</name>
</gene>
<evidence type="ECO:0000256" key="6">
    <source>
        <dbReference type="ARBA" id="ARBA00022763"/>
    </source>
</evidence>
<dbReference type="FunFam" id="1.10.10.10:FF:000214">
    <property type="entry name" value="Methylated-DNA--protein-cysteine methyltransferase"/>
    <property type="match status" value="1"/>
</dbReference>